<gene>
    <name evidence="1" type="ORF">2L372D_187</name>
</gene>
<proteinExistence type="predicted"/>
<keyword evidence="2" id="KW-1185">Reference proteome</keyword>
<name>A0A4Y5TXF4_9CAUD</name>
<dbReference type="EMBL" id="MK804893">
    <property type="protein sequence ID" value="QDB74101.1"/>
    <property type="molecule type" value="Genomic_DNA"/>
</dbReference>
<dbReference type="InterPro" id="IPR058360">
    <property type="entry name" value="DUF8047"/>
</dbReference>
<protein>
    <submittedName>
        <fullName evidence="1">Uncharacterized protein</fullName>
    </submittedName>
</protein>
<sequence>MGKKEKEEGKIPAWQAKGFDSVIHYRSWLHFNGLVSEEIMYDHVYQDQFTGKTVNIEDY</sequence>
<evidence type="ECO:0000313" key="2">
    <source>
        <dbReference type="Proteomes" id="UP000316128"/>
    </source>
</evidence>
<evidence type="ECO:0000313" key="1">
    <source>
        <dbReference type="EMBL" id="QDB74101.1"/>
    </source>
</evidence>
<accession>A0A4Y5TXF4</accession>
<dbReference type="Pfam" id="PF26220">
    <property type="entry name" value="DUF8047"/>
    <property type="match status" value="1"/>
</dbReference>
<reference evidence="1 2" key="1">
    <citation type="submission" date="2019-04" db="EMBL/GenBank/DDBJ databases">
        <title>Nine Novel Phages from a Plateau Lake in Southwest China Provide Insights into Aeromonas Phage Diversity.</title>
        <authorList>
            <person name="Xiao W."/>
            <person name="Bai M."/>
            <person name="Wang Y."/>
            <person name="Cui X."/>
        </authorList>
    </citation>
    <scope>NUCLEOTIDE SEQUENCE [LARGE SCALE GENOMIC DNA]</scope>
</reference>
<dbReference type="Proteomes" id="UP000316128">
    <property type="component" value="Segment"/>
</dbReference>
<organism evidence="1 2">
    <name type="scientific">Aeromonas phage 2L372D</name>
    <dbReference type="NCBI Taxonomy" id="2588097"/>
    <lineage>
        <taxon>Viruses</taxon>
        <taxon>Duplodnaviria</taxon>
        <taxon>Heunggongvirae</taxon>
        <taxon>Uroviricota</taxon>
        <taxon>Caudoviricetes</taxon>
        <taxon>Plateaulakevirus</taxon>
        <taxon>Plateaulakevirus pv2L372D</taxon>
    </lineage>
</organism>